<name>A0A918WV81_9ACTN</name>
<dbReference type="Gene3D" id="3.90.1200.10">
    <property type="match status" value="1"/>
</dbReference>
<comment type="caution">
    <text evidence="3">The sequence shown here is derived from an EMBL/GenBank/DDBJ whole genome shotgun (WGS) entry which is preliminary data.</text>
</comment>
<evidence type="ECO:0000256" key="1">
    <source>
        <dbReference type="SAM" id="MobiDB-lite"/>
    </source>
</evidence>
<reference evidence="3" key="1">
    <citation type="journal article" date="2014" name="Int. J. Syst. Evol. Microbiol.">
        <title>Complete genome sequence of Corynebacterium casei LMG S-19264T (=DSM 44701T), isolated from a smear-ripened cheese.</title>
        <authorList>
            <consortium name="US DOE Joint Genome Institute (JGI-PGF)"/>
            <person name="Walter F."/>
            <person name="Albersmeier A."/>
            <person name="Kalinowski J."/>
            <person name="Ruckert C."/>
        </authorList>
    </citation>
    <scope>NUCLEOTIDE SEQUENCE</scope>
    <source>
        <strain evidence="3">JCM 4637</strain>
    </source>
</reference>
<dbReference type="PANTHER" id="PTHR21310">
    <property type="entry name" value="AMINOGLYCOSIDE PHOSPHOTRANSFERASE-RELATED-RELATED"/>
    <property type="match status" value="1"/>
</dbReference>
<dbReference type="AlphaFoldDB" id="A0A918WV81"/>
<accession>A0A918WV81</accession>
<evidence type="ECO:0000259" key="2">
    <source>
        <dbReference type="Pfam" id="PF01636"/>
    </source>
</evidence>
<reference evidence="3" key="2">
    <citation type="submission" date="2020-09" db="EMBL/GenBank/DDBJ databases">
        <authorList>
            <person name="Sun Q."/>
            <person name="Ohkuma M."/>
        </authorList>
    </citation>
    <scope>NUCLEOTIDE SEQUENCE</scope>
    <source>
        <strain evidence="3">JCM 4637</strain>
    </source>
</reference>
<gene>
    <name evidence="3" type="ORF">GCM10010334_17690</name>
</gene>
<organism evidence="3 4">
    <name type="scientific">Streptomyces finlayi</name>
    <dbReference type="NCBI Taxonomy" id="67296"/>
    <lineage>
        <taxon>Bacteria</taxon>
        <taxon>Bacillati</taxon>
        <taxon>Actinomycetota</taxon>
        <taxon>Actinomycetes</taxon>
        <taxon>Kitasatosporales</taxon>
        <taxon>Streptomycetaceae</taxon>
        <taxon>Streptomyces</taxon>
    </lineage>
</organism>
<dbReference type="InterPro" id="IPR002575">
    <property type="entry name" value="Aminoglycoside_PTrfase"/>
</dbReference>
<proteinExistence type="predicted"/>
<dbReference type="InterPro" id="IPR051678">
    <property type="entry name" value="AGP_Transferase"/>
</dbReference>
<protein>
    <recommendedName>
        <fullName evidence="2">Aminoglycoside phosphotransferase domain-containing protein</fullName>
    </recommendedName>
</protein>
<feature type="region of interest" description="Disordered" evidence="1">
    <location>
        <begin position="1"/>
        <end position="27"/>
    </location>
</feature>
<dbReference type="EMBL" id="BMVC01000003">
    <property type="protein sequence ID" value="GHC86558.1"/>
    <property type="molecule type" value="Genomic_DNA"/>
</dbReference>
<feature type="domain" description="Aminoglycoside phosphotransferase" evidence="2">
    <location>
        <begin position="105"/>
        <end position="183"/>
    </location>
</feature>
<evidence type="ECO:0000313" key="4">
    <source>
        <dbReference type="Proteomes" id="UP000638353"/>
    </source>
</evidence>
<dbReference type="InterPro" id="IPR011009">
    <property type="entry name" value="Kinase-like_dom_sf"/>
</dbReference>
<dbReference type="Pfam" id="PF01636">
    <property type="entry name" value="APH"/>
    <property type="match status" value="1"/>
</dbReference>
<dbReference type="SUPFAM" id="SSF56112">
    <property type="entry name" value="Protein kinase-like (PK-like)"/>
    <property type="match status" value="1"/>
</dbReference>
<dbReference type="Proteomes" id="UP000638353">
    <property type="component" value="Unassembled WGS sequence"/>
</dbReference>
<sequence>MELLPHGHTNHTTHHAGVVTKTYKGRDAQRRMEREAAALCGLETLGAVLPVPQLIGCTGESLSMTFLEGVHGQDLIEAGWAESVLQTCGDALRAVHSVDAVEVFPRARPGAVLVHGDFGPNNMLLSDDGSHLFGLLDWEWAHAGDPVEDLAWCEWIVRTHHPQWVPALEGFFDAYGERPDWEVRHRAMTARCRELVDFQPHRVGLLIDTENWTE</sequence>
<evidence type="ECO:0000313" key="3">
    <source>
        <dbReference type="EMBL" id="GHC86558.1"/>
    </source>
</evidence>